<evidence type="ECO:0000256" key="4">
    <source>
        <dbReference type="ARBA" id="ARBA00012531"/>
    </source>
</evidence>
<evidence type="ECO:0000256" key="11">
    <source>
        <dbReference type="RuleBase" id="RU003682"/>
    </source>
</evidence>
<keyword evidence="11" id="KW-0560">Oxidoreductase</keyword>
<evidence type="ECO:0000256" key="6">
    <source>
        <dbReference type="ARBA" id="ARBA00022666"/>
    </source>
</evidence>
<evidence type="ECO:0000256" key="7">
    <source>
        <dbReference type="ARBA" id="ARBA00031011"/>
    </source>
</evidence>
<accession>A0ABM7Y5D7</accession>
<keyword evidence="14" id="KW-1185">Reference proteome</keyword>
<dbReference type="PROSITE" id="PS51471">
    <property type="entry name" value="FE2OG_OXY"/>
    <property type="match status" value="1"/>
</dbReference>
<gene>
    <name evidence="13" type="ORF">Rmf_30670</name>
</gene>
<name>A0ABM7Y5D7_9PROT</name>
<comment type="pathway">
    <text evidence="2">Alkene biosynthesis; ethylene biosynthesis via 2-oxoglutarate.</text>
</comment>
<evidence type="ECO:0000256" key="9">
    <source>
        <dbReference type="ARBA" id="ARBA00047725"/>
    </source>
</evidence>
<dbReference type="InterPro" id="IPR005123">
    <property type="entry name" value="Oxoglu/Fe-dep_dioxygenase_dom"/>
</dbReference>
<evidence type="ECO:0000313" key="13">
    <source>
        <dbReference type="EMBL" id="BDG73138.1"/>
    </source>
</evidence>
<dbReference type="InterPro" id="IPR026992">
    <property type="entry name" value="DIOX_N"/>
</dbReference>
<dbReference type="EMBL" id="AP025637">
    <property type="protein sequence ID" value="BDG73138.1"/>
    <property type="molecule type" value="Genomic_DNA"/>
</dbReference>
<dbReference type="InterPro" id="IPR044861">
    <property type="entry name" value="IPNS-like_FE2OG_OXY"/>
</dbReference>
<reference evidence="13 14" key="1">
    <citation type="journal article" date="2016" name="Microbes Environ.">
        <title>Phylogenetically diverse aerobic anoxygenic phototrophic bacteria isolated from epilithic biofilms in Tama river, Japan.</title>
        <authorList>
            <person name="Hirose S."/>
            <person name="Matsuura K."/>
            <person name="Haruta S."/>
        </authorList>
    </citation>
    <scope>NUCLEOTIDE SEQUENCE [LARGE SCALE GENOMIC DNA]</scope>
    <source>
        <strain evidence="13 14">S08</strain>
    </source>
</reference>
<evidence type="ECO:0000256" key="5">
    <source>
        <dbReference type="ARBA" id="ARBA00019045"/>
    </source>
</evidence>
<dbReference type="Pfam" id="PF03171">
    <property type="entry name" value="2OG-FeII_Oxy"/>
    <property type="match status" value="1"/>
</dbReference>
<evidence type="ECO:0000256" key="8">
    <source>
        <dbReference type="ARBA" id="ARBA00031282"/>
    </source>
</evidence>
<evidence type="ECO:0000256" key="1">
    <source>
        <dbReference type="ARBA" id="ARBA00001954"/>
    </source>
</evidence>
<dbReference type="RefSeq" id="WP_244407378.1">
    <property type="nucleotide sequence ID" value="NZ_AP025637.1"/>
</dbReference>
<evidence type="ECO:0000256" key="2">
    <source>
        <dbReference type="ARBA" id="ARBA00004767"/>
    </source>
</evidence>
<protein>
    <recommendedName>
        <fullName evidence="5">2-oxoglutarate-dependent ethylene/succinate-forming enzyme</fullName>
        <ecNumber evidence="4">1.13.12.19</ecNumber>
        <ecNumber evidence="3">1.14.20.7</ecNumber>
    </recommendedName>
    <alternativeName>
        <fullName evidence="7">2-oxoglutarate dioxygenase (ethylene-forming)</fullName>
    </alternativeName>
    <alternativeName>
        <fullName evidence="8">2-oxoglutarate/L-arginine monooxygenase/decarboxylase (succinate-forming)</fullName>
    </alternativeName>
</protein>
<evidence type="ECO:0000256" key="3">
    <source>
        <dbReference type="ARBA" id="ARBA00012293"/>
    </source>
</evidence>
<evidence type="ECO:0000259" key="12">
    <source>
        <dbReference type="PROSITE" id="PS51471"/>
    </source>
</evidence>
<dbReference type="EC" id="1.13.12.19" evidence="4"/>
<dbReference type="PRINTS" id="PR00682">
    <property type="entry name" value="IPNSYNTHASE"/>
</dbReference>
<evidence type="ECO:0000256" key="10">
    <source>
        <dbReference type="ARBA" id="ARBA00049359"/>
    </source>
</evidence>
<comment type="catalytic activity">
    <reaction evidence="10">
        <text>L-arginine + 2-oxoglutarate + O2 = guanidine + L-glutamate 5-semialdehyde + succinate + CO2</text>
        <dbReference type="Rhea" id="RHEA:31535"/>
        <dbReference type="ChEBI" id="CHEBI:15379"/>
        <dbReference type="ChEBI" id="CHEBI:16526"/>
        <dbReference type="ChEBI" id="CHEBI:16810"/>
        <dbReference type="ChEBI" id="CHEBI:30031"/>
        <dbReference type="ChEBI" id="CHEBI:30087"/>
        <dbReference type="ChEBI" id="CHEBI:32682"/>
        <dbReference type="ChEBI" id="CHEBI:58066"/>
        <dbReference type="EC" id="1.14.20.7"/>
    </reaction>
</comment>
<comment type="cofactor">
    <cofactor evidence="1">
        <name>Fe(2+)</name>
        <dbReference type="ChEBI" id="CHEBI:29033"/>
    </cofactor>
</comment>
<dbReference type="Pfam" id="PF14226">
    <property type="entry name" value="DIOX_N"/>
    <property type="match status" value="1"/>
</dbReference>
<dbReference type="Gene3D" id="2.60.120.330">
    <property type="entry name" value="B-lactam Antibiotic, Isopenicillin N Synthase, Chain"/>
    <property type="match status" value="1"/>
</dbReference>
<dbReference type="EC" id="1.14.20.7" evidence="3"/>
<evidence type="ECO:0000313" key="14">
    <source>
        <dbReference type="Proteomes" id="UP000831327"/>
    </source>
</evidence>
<keyword evidence="6" id="KW-0266">Ethylene biosynthesis</keyword>
<dbReference type="InterPro" id="IPR027443">
    <property type="entry name" value="IPNS-like_sf"/>
</dbReference>
<keyword evidence="11" id="KW-0408">Iron</keyword>
<dbReference type="PANTHER" id="PTHR47990">
    <property type="entry name" value="2-OXOGLUTARATE (2OG) AND FE(II)-DEPENDENT OXYGENASE SUPERFAMILY PROTEIN-RELATED"/>
    <property type="match status" value="1"/>
</dbReference>
<sequence>MTIPVLDLGPLRAGTPGALEALGAELRHAFTEVGFYFVRNHGIDQALLDATFEAAERFHAQPLDAKLALRINEHNIGYMPLRGATTRVNAVGEVALPNANEAVFFKRDLPPDHPDVRAGLRFRGVNQWPANLPGFRDQVLAACDAFEGLALSLLPVYARALGLAPGYFAPFFTDPMYTLRMSHYPQQEPTAPENEFGIAPHLDTSFMTILAQNRIPGLSLRLTTGEWVDAPAPEGALLINGGMMLRRWTDNRFLATPHRVINRSGRERYAIPFFFDANYTAVMAPITADGSPARMPAITYPEFMTGYQRANFHHANEEKVELQGA</sequence>
<feature type="domain" description="Fe2OG dioxygenase" evidence="12">
    <location>
        <begin position="174"/>
        <end position="277"/>
    </location>
</feature>
<comment type="similarity">
    <text evidence="11">Belongs to the iron/ascorbate-dependent oxidoreductase family.</text>
</comment>
<proteinExistence type="inferred from homology"/>
<keyword evidence="11" id="KW-0479">Metal-binding</keyword>
<comment type="catalytic activity">
    <reaction evidence="9">
        <text>2-oxoglutarate + O2 + 2 H(+) = ethene + 3 CO2 + H2O</text>
        <dbReference type="Rhea" id="RHEA:31523"/>
        <dbReference type="ChEBI" id="CHEBI:15377"/>
        <dbReference type="ChEBI" id="CHEBI:15378"/>
        <dbReference type="ChEBI" id="CHEBI:15379"/>
        <dbReference type="ChEBI" id="CHEBI:16526"/>
        <dbReference type="ChEBI" id="CHEBI:16810"/>
        <dbReference type="ChEBI" id="CHEBI:18153"/>
        <dbReference type="EC" id="1.13.12.19"/>
    </reaction>
</comment>
<organism evidence="13 14">
    <name type="scientific">Roseomonas fluvialis</name>
    <dbReference type="NCBI Taxonomy" id="1750527"/>
    <lineage>
        <taxon>Bacteria</taxon>
        <taxon>Pseudomonadati</taxon>
        <taxon>Pseudomonadota</taxon>
        <taxon>Alphaproteobacteria</taxon>
        <taxon>Acetobacterales</taxon>
        <taxon>Roseomonadaceae</taxon>
        <taxon>Roseomonas</taxon>
    </lineage>
</organism>
<dbReference type="SUPFAM" id="SSF51197">
    <property type="entry name" value="Clavaminate synthase-like"/>
    <property type="match status" value="1"/>
</dbReference>
<dbReference type="Proteomes" id="UP000831327">
    <property type="component" value="Chromosome"/>
</dbReference>
<dbReference type="InterPro" id="IPR050231">
    <property type="entry name" value="Iron_ascorbate_oxido_reductase"/>
</dbReference>